<name>A0A7D5IUU9_9MICO</name>
<protein>
    <submittedName>
        <fullName evidence="3">Uncharacterized protein</fullName>
    </submittedName>
</protein>
<evidence type="ECO:0000256" key="1">
    <source>
        <dbReference type="SAM" id="MobiDB-lite"/>
    </source>
</evidence>
<evidence type="ECO:0000256" key="2">
    <source>
        <dbReference type="SAM" id="Phobius"/>
    </source>
</evidence>
<feature type="compositionally biased region" description="Low complexity" evidence="1">
    <location>
        <begin position="187"/>
        <end position="199"/>
    </location>
</feature>
<keyword evidence="2" id="KW-1133">Transmembrane helix</keyword>
<accession>A0A7D5IUU9</accession>
<feature type="region of interest" description="Disordered" evidence="1">
    <location>
        <begin position="167"/>
        <end position="199"/>
    </location>
</feature>
<feature type="transmembrane region" description="Helical" evidence="2">
    <location>
        <begin position="52"/>
        <end position="75"/>
    </location>
</feature>
<dbReference type="Proteomes" id="UP000509638">
    <property type="component" value="Chromosome"/>
</dbReference>
<reference evidence="3 4" key="1">
    <citation type="submission" date="2020-06" db="EMBL/GenBank/DDBJ databases">
        <authorList>
            <person name="Jo H."/>
        </authorList>
    </citation>
    <scope>NUCLEOTIDE SEQUENCE [LARGE SCALE GENOMIC DNA]</scope>
    <source>
        <strain evidence="3 4">I46</strain>
    </source>
</reference>
<dbReference type="AlphaFoldDB" id="A0A7D5IUU9"/>
<feature type="transmembrane region" description="Helical" evidence="2">
    <location>
        <begin position="26"/>
        <end position="46"/>
    </location>
</feature>
<proteinExistence type="predicted"/>
<evidence type="ECO:0000313" key="3">
    <source>
        <dbReference type="EMBL" id="QLD13374.1"/>
    </source>
</evidence>
<gene>
    <name evidence="3" type="ORF">HW566_14475</name>
</gene>
<evidence type="ECO:0000313" key="4">
    <source>
        <dbReference type="Proteomes" id="UP000509638"/>
    </source>
</evidence>
<feature type="transmembrane region" description="Helical" evidence="2">
    <location>
        <begin position="124"/>
        <end position="149"/>
    </location>
</feature>
<organism evidence="3 4">
    <name type="scientific">Microbacterium oleivorans</name>
    <dbReference type="NCBI Taxonomy" id="273677"/>
    <lineage>
        <taxon>Bacteria</taxon>
        <taxon>Bacillati</taxon>
        <taxon>Actinomycetota</taxon>
        <taxon>Actinomycetes</taxon>
        <taxon>Micrococcales</taxon>
        <taxon>Microbacteriaceae</taxon>
        <taxon>Microbacterium</taxon>
    </lineage>
</organism>
<keyword evidence="2" id="KW-0812">Transmembrane</keyword>
<keyword evidence="2" id="KW-0472">Membrane</keyword>
<sequence length="300" mass="31628">MTTASAATAGAPAQYGVGPLSIRETALVGVWALAFIFSFFPIYGRFGAGSSVWGAGIDWVLTIGAPTVAVFLLVLRRFSPQGIRRVGSLGIDQFASVAFSVSATVWLGIIWGAFVALAQTRVFVASWVVWVEFVLMLAGVVLTVVAPHLPVLGEDFRHRPDASAHRLARAARPVSPRPAYERAVPTAAPSGPSASPQPAYAGYAAPAAAGQNTSEAAPADAAEPFDANATTVIEQTPAPQAFWALAPEEREVLDESGAPLFSIGPTAWALVIEDRGEVFVVRHEDGRVGYLHETHDVTRG</sequence>
<dbReference type="EMBL" id="CP058316">
    <property type="protein sequence ID" value="QLD13374.1"/>
    <property type="molecule type" value="Genomic_DNA"/>
</dbReference>
<feature type="transmembrane region" description="Helical" evidence="2">
    <location>
        <begin position="96"/>
        <end position="118"/>
    </location>
</feature>